<feature type="domain" description="Peptidase S9 prolyl oligopeptidase catalytic" evidence="2">
    <location>
        <begin position="437"/>
        <end position="637"/>
    </location>
</feature>
<accession>A0ABP6VM79</accession>
<evidence type="ECO:0000313" key="3">
    <source>
        <dbReference type="EMBL" id="GAA3538241.1"/>
    </source>
</evidence>
<proteinExistence type="predicted"/>
<protein>
    <recommendedName>
        <fullName evidence="2">Peptidase S9 prolyl oligopeptidase catalytic domain-containing protein</fullName>
    </recommendedName>
</protein>
<sequence>MTPLPLHDALVELAYPASLTLDQDGRRLALIGVGADPEVHLLDPTLPGGAATTWPLSAEPTLVRWSVGSAELWVVTLGEHGEPTRLSLLAPDGSTIATTQLAGAIEDLVPLGPGSALLRVADVGSERDGMHLGLRVRGTDPDDPEVRRGDALPLRRLVHVAVADGAVHHAAIDLGRWSAWDVHAVGERAVVVASQDPAPAGYYRPTLLLVDGLTSERATVRELYRTDGQLARPRLAPTGDRVAVIEGQSIVSGVVHVHDLPTGAWRTVADLDDATDVGWLDEDRLWFAGWEDLGVQVGRIAVPGPGEAATVTGRWTHLASMHGDAGQPALAVAPDGATAYTVWEEPGQPPEVVSLCLDEPGTTRLTDHNATLRKEAPEVLTERATWTSPDGTEVHGLVLRPAAASGPLPLVLLLHGGPTWLWSASFAPAESNQLALPLAAAGAVVLLPNPRGSSGRGQAYATQVRGDTGGADLADVLAGADHLVERGLADPDRTAVMGLSYGGYLSAQAAVTQPRFRAAVVMSGVSDWLGFVTTSAIGGGYDAVYHPAGDLGSAAGRDALVGPSPLYRVTSSAVPTLFLHGALDRITPLAQAEQLFGELARLGVPSELVVYPREGHELIEPEHRRDAAARVASWLRDHGVLDGTED</sequence>
<comment type="caution">
    <text evidence="3">The sequence shown here is derived from an EMBL/GenBank/DDBJ whole genome shotgun (WGS) entry which is preliminary data.</text>
</comment>
<evidence type="ECO:0000313" key="4">
    <source>
        <dbReference type="Proteomes" id="UP001500301"/>
    </source>
</evidence>
<dbReference type="PANTHER" id="PTHR42776:SF27">
    <property type="entry name" value="DIPEPTIDYL PEPTIDASE FAMILY MEMBER 6"/>
    <property type="match status" value="1"/>
</dbReference>
<keyword evidence="1" id="KW-0378">Hydrolase</keyword>
<dbReference type="Proteomes" id="UP001500301">
    <property type="component" value="Unassembled WGS sequence"/>
</dbReference>
<evidence type="ECO:0000256" key="1">
    <source>
        <dbReference type="ARBA" id="ARBA00022801"/>
    </source>
</evidence>
<dbReference type="InterPro" id="IPR001375">
    <property type="entry name" value="Peptidase_S9_cat"/>
</dbReference>
<evidence type="ECO:0000259" key="2">
    <source>
        <dbReference type="Pfam" id="PF00326"/>
    </source>
</evidence>
<organism evidence="3 4">
    <name type="scientific">Nocardioides daeguensis</name>
    <dbReference type="NCBI Taxonomy" id="908359"/>
    <lineage>
        <taxon>Bacteria</taxon>
        <taxon>Bacillati</taxon>
        <taxon>Actinomycetota</taxon>
        <taxon>Actinomycetes</taxon>
        <taxon>Propionibacteriales</taxon>
        <taxon>Nocardioidaceae</taxon>
        <taxon>Nocardioides</taxon>
    </lineage>
</organism>
<dbReference type="RefSeq" id="WP_218234297.1">
    <property type="nucleotide sequence ID" value="NZ_BAABBB010000013.1"/>
</dbReference>
<name>A0ABP6VM79_9ACTN</name>
<dbReference type="Pfam" id="PF00326">
    <property type="entry name" value="Peptidase_S9"/>
    <property type="match status" value="1"/>
</dbReference>
<dbReference type="EMBL" id="BAABBB010000013">
    <property type="protein sequence ID" value="GAA3538241.1"/>
    <property type="molecule type" value="Genomic_DNA"/>
</dbReference>
<reference evidence="4" key="1">
    <citation type="journal article" date="2019" name="Int. J. Syst. Evol. Microbiol.">
        <title>The Global Catalogue of Microorganisms (GCM) 10K type strain sequencing project: providing services to taxonomists for standard genome sequencing and annotation.</title>
        <authorList>
            <consortium name="The Broad Institute Genomics Platform"/>
            <consortium name="The Broad Institute Genome Sequencing Center for Infectious Disease"/>
            <person name="Wu L."/>
            <person name="Ma J."/>
        </authorList>
    </citation>
    <scope>NUCLEOTIDE SEQUENCE [LARGE SCALE GENOMIC DNA]</scope>
    <source>
        <strain evidence="4">JCM 17460</strain>
    </source>
</reference>
<keyword evidence="4" id="KW-1185">Reference proteome</keyword>
<gene>
    <name evidence="3" type="ORF">GCM10022263_27310</name>
</gene>
<dbReference type="PANTHER" id="PTHR42776">
    <property type="entry name" value="SERINE PEPTIDASE S9 FAMILY MEMBER"/>
    <property type="match status" value="1"/>
</dbReference>